<evidence type="ECO:0000256" key="1">
    <source>
        <dbReference type="SAM" id="MobiDB-lite"/>
    </source>
</evidence>
<dbReference type="Proteomes" id="UP001597055">
    <property type="component" value="Unassembled WGS sequence"/>
</dbReference>
<evidence type="ECO:0000256" key="2">
    <source>
        <dbReference type="SAM" id="Phobius"/>
    </source>
</evidence>
<feature type="region of interest" description="Disordered" evidence="1">
    <location>
        <begin position="216"/>
        <end position="240"/>
    </location>
</feature>
<feature type="transmembrane region" description="Helical" evidence="2">
    <location>
        <begin position="72"/>
        <end position="91"/>
    </location>
</feature>
<reference evidence="4" key="1">
    <citation type="journal article" date="2019" name="Int. J. Syst. Evol. Microbiol.">
        <title>The Global Catalogue of Microorganisms (GCM) 10K type strain sequencing project: providing services to taxonomists for standard genome sequencing and annotation.</title>
        <authorList>
            <consortium name="The Broad Institute Genomics Platform"/>
            <consortium name="The Broad Institute Genome Sequencing Center for Infectious Disease"/>
            <person name="Wu L."/>
            <person name="Ma J."/>
        </authorList>
    </citation>
    <scope>NUCLEOTIDE SEQUENCE [LARGE SCALE GENOMIC DNA]</scope>
    <source>
        <strain evidence="4">CCUG 54523</strain>
    </source>
</reference>
<protein>
    <submittedName>
        <fullName evidence="3">Uncharacterized protein</fullName>
    </submittedName>
</protein>
<evidence type="ECO:0000313" key="4">
    <source>
        <dbReference type="Proteomes" id="UP001597055"/>
    </source>
</evidence>
<gene>
    <name evidence="3" type="ORF">ACFQ0P_04740</name>
</gene>
<keyword evidence="4" id="KW-1185">Reference proteome</keyword>
<evidence type="ECO:0000313" key="3">
    <source>
        <dbReference type="EMBL" id="MFD0789695.1"/>
    </source>
</evidence>
<dbReference type="RefSeq" id="WP_204980872.1">
    <property type="nucleotide sequence ID" value="NZ_JBHTII010000001.1"/>
</dbReference>
<keyword evidence="2" id="KW-0812">Transmembrane</keyword>
<feature type="transmembrane region" description="Helical" evidence="2">
    <location>
        <begin position="174"/>
        <end position="194"/>
    </location>
</feature>
<name>A0ABW3AG16_9MICO</name>
<comment type="caution">
    <text evidence="3">The sequence shown here is derived from an EMBL/GenBank/DDBJ whole genome shotgun (WGS) entry which is preliminary data.</text>
</comment>
<organism evidence="3 4">
    <name type="scientific">Microbacterium insulae</name>
    <dbReference type="NCBI Taxonomy" id="483014"/>
    <lineage>
        <taxon>Bacteria</taxon>
        <taxon>Bacillati</taxon>
        <taxon>Actinomycetota</taxon>
        <taxon>Actinomycetes</taxon>
        <taxon>Micrococcales</taxon>
        <taxon>Microbacteriaceae</taxon>
        <taxon>Microbacterium</taxon>
    </lineage>
</organism>
<keyword evidence="2" id="KW-1133">Transmembrane helix</keyword>
<keyword evidence="2" id="KW-0472">Membrane</keyword>
<feature type="transmembrane region" description="Helical" evidence="2">
    <location>
        <begin position="103"/>
        <end position="125"/>
    </location>
</feature>
<proteinExistence type="predicted"/>
<accession>A0ABW3AG16</accession>
<sequence length="290" mass="30697">MTAARSLALTADAAPRAVARDLQEPLVSALDPATREDLASADRRFAVRVQGWESGSEETPRRTRLVTPWPDVLGSLAVAWAMGSALGIGRLTGGTEMNSLPVVAPTVLVSYAVAFVLFAVGLVFVRRERPALLAEYEDSRAVTRETAVVTSAIFAALCLIAMIVRLVTDDVFPAAIAAAAVSALAVLVTVALAIGAHRLSRASAAGGKFIRRPRATDRGRQRNEAISASEDARDETAAALQTAPEAAREEIAEAYAAAVAEVAARRILPAKTLKRLSPDDWIAARYDVET</sequence>
<dbReference type="EMBL" id="JBHTII010000001">
    <property type="protein sequence ID" value="MFD0789695.1"/>
    <property type="molecule type" value="Genomic_DNA"/>
</dbReference>
<feature type="transmembrane region" description="Helical" evidence="2">
    <location>
        <begin position="146"/>
        <end position="168"/>
    </location>
</feature>